<comment type="caution">
    <text evidence="4">The sequence shown here is derived from an EMBL/GenBank/DDBJ whole genome shotgun (WGS) entry which is preliminary data.</text>
</comment>
<keyword evidence="2" id="KW-0560">Oxidoreductase</keyword>
<proteinExistence type="inferred from homology"/>
<dbReference type="SUPFAM" id="SSF51735">
    <property type="entry name" value="NAD(P)-binding Rossmann-fold domains"/>
    <property type="match status" value="1"/>
</dbReference>
<dbReference type="PANTHER" id="PTHR44196:SF1">
    <property type="entry name" value="DEHYDROGENASE_REDUCTASE SDR FAMILY MEMBER 7B"/>
    <property type="match status" value="1"/>
</dbReference>
<dbReference type="RefSeq" id="WP_235311243.1">
    <property type="nucleotide sequence ID" value="NZ_JAKGAS010000003.1"/>
</dbReference>
<name>A0ABS9D6P3_9ALTE</name>
<protein>
    <submittedName>
        <fullName evidence="4">SDR family oxidoreductase</fullName>
    </submittedName>
</protein>
<dbReference type="PROSITE" id="PS00061">
    <property type="entry name" value="ADH_SHORT"/>
    <property type="match status" value="1"/>
</dbReference>
<dbReference type="PANTHER" id="PTHR44196">
    <property type="entry name" value="DEHYDROGENASE/REDUCTASE SDR FAMILY MEMBER 7B"/>
    <property type="match status" value="1"/>
</dbReference>
<dbReference type="InterPro" id="IPR036291">
    <property type="entry name" value="NAD(P)-bd_dom_sf"/>
</dbReference>
<sequence length="270" mass="29865">MTKTALITGGASGLGKALAHYYAKQGFEICVADINIEQGIQVCQDIQKAGGKALFITCDITLESSIETLKSELLTHWHKLDVLINNAGVATAGAIEYEDIEQWQWVMNINVFGMVRMCRAFVPLLAQKNTSQIINIASQAGITPISLMASYNASKAAVVSFSETMHIELAPKGIHVCVACPSFFATNLGESLRSTQPGIRELVAKLLSRSDIDATNIAKQIFQASENNQFMIVTHKKGRQAYRLKRWLPTQSYLTMMKKKLKHFRPKSNE</sequence>
<accession>A0ABS9D6P3</accession>
<gene>
    <name evidence="4" type="ORF">L0668_06300</name>
</gene>
<dbReference type="EMBL" id="JAKGAS010000003">
    <property type="protein sequence ID" value="MCF2947708.1"/>
    <property type="molecule type" value="Genomic_DNA"/>
</dbReference>
<organism evidence="4 5">
    <name type="scientific">Paraglaciecola algarum</name>
    <dbReference type="NCBI Taxonomy" id="3050085"/>
    <lineage>
        <taxon>Bacteria</taxon>
        <taxon>Pseudomonadati</taxon>
        <taxon>Pseudomonadota</taxon>
        <taxon>Gammaproteobacteria</taxon>
        <taxon>Alteromonadales</taxon>
        <taxon>Alteromonadaceae</taxon>
        <taxon>Paraglaciecola</taxon>
    </lineage>
</organism>
<dbReference type="InterPro" id="IPR020904">
    <property type="entry name" value="Sc_DH/Rdtase_CS"/>
</dbReference>
<evidence type="ECO:0000256" key="3">
    <source>
        <dbReference type="RuleBase" id="RU000363"/>
    </source>
</evidence>
<dbReference type="PRINTS" id="PR00080">
    <property type="entry name" value="SDRFAMILY"/>
</dbReference>
<evidence type="ECO:0000256" key="2">
    <source>
        <dbReference type="ARBA" id="ARBA00023002"/>
    </source>
</evidence>
<evidence type="ECO:0000256" key="1">
    <source>
        <dbReference type="ARBA" id="ARBA00006484"/>
    </source>
</evidence>
<dbReference type="Pfam" id="PF00106">
    <property type="entry name" value="adh_short"/>
    <property type="match status" value="1"/>
</dbReference>
<evidence type="ECO:0000313" key="4">
    <source>
        <dbReference type="EMBL" id="MCF2947708.1"/>
    </source>
</evidence>
<dbReference type="Proteomes" id="UP001521137">
    <property type="component" value="Unassembled WGS sequence"/>
</dbReference>
<reference evidence="4 5" key="1">
    <citation type="submission" date="2022-01" db="EMBL/GenBank/DDBJ databases">
        <title>Paraglaciecola sp. G1-23.</title>
        <authorList>
            <person name="Jin M.S."/>
            <person name="Han D.M."/>
            <person name="Kim H.M."/>
            <person name="Jeon C.O."/>
        </authorList>
    </citation>
    <scope>NUCLEOTIDE SEQUENCE [LARGE SCALE GENOMIC DNA]</scope>
    <source>
        <strain evidence="4 5">G1-23</strain>
    </source>
</reference>
<dbReference type="InterPro" id="IPR002347">
    <property type="entry name" value="SDR_fam"/>
</dbReference>
<dbReference type="NCBIfam" id="NF004196">
    <property type="entry name" value="PRK05650.1"/>
    <property type="match status" value="1"/>
</dbReference>
<dbReference type="CDD" id="cd05233">
    <property type="entry name" value="SDR_c"/>
    <property type="match status" value="1"/>
</dbReference>
<dbReference type="Gene3D" id="3.40.50.720">
    <property type="entry name" value="NAD(P)-binding Rossmann-like Domain"/>
    <property type="match status" value="1"/>
</dbReference>
<keyword evidence="5" id="KW-1185">Reference proteome</keyword>
<dbReference type="PRINTS" id="PR00081">
    <property type="entry name" value="GDHRDH"/>
</dbReference>
<evidence type="ECO:0000313" key="5">
    <source>
        <dbReference type="Proteomes" id="UP001521137"/>
    </source>
</evidence>
<comment type="similarity">
    <text evidence="1 3">Belongs to the short-chain dehydrogenases/reductases (SDR) family.</text>
</comment>